<dbReference type="Pfam" id="PF13359">
    <property type="entry name" value="DDE_Tnp_4"/>
    <property type="match status" value="1"/>
</dbReference>
<evidence type="ECO:0000256" key="3">
    <source>
        <dbReference type="ARBA" id="ARBA00006958"/>
    </source>
</evidence>
<dbReference type="Proteomes" id="UP001219518">
    <property type="component" value="Unassembled WGS sequence"/>
</dbReference>
<comment type="subcellular location">
    <subcellularLocation>
        <location evidence="2">Nucleus</location>
    </subcellularLocation>
</comment>
<dbReference type="PANTHER" id="PTHR22930">
    <property type="match status" value="1"/>
</dbReference>
<organism evidence="9 10">
    <name type="scientific">Frankliniella fusca</name>
    <dbReference type="NCBI Taxonomy" id="407009"/>
    <lineage>
        <taxon>Eukaryota</taxon>
        <taxon>Metazoa</taxon>
        <taxon>Ecdysozoa</taxon>
        <taxon>Arthropoda</taxon>
        <taxon>Hexapoda</taxon>
        <taxon>Insecta</taxon>
        <taxon>Pterygota</taxon>
        <taxon>Neoptera</taxon>
        <taxon>Paraneoptera</taxon>
        <taxon>Thysanoptera</taxon>
        <taxon>Terebrantia</taxon>
        <taxon>Thripoidea</taxon>
        <taxon>Thripidae</taxon>
        <taxon>Frankliniella</taxon>
    </lineage>
</organism>
<evidence type="ECO:0000313" key="9">
    <source>
        <dbReference type="EMBL" id="KAK3925937.1"/>
    </source>
</evidence>
<dbReference type="PANTHER" id="PTHR22930:SF85">
    <property type="entry name" value="GH03217P-RELATED"/>
    <property type="match status" value="1"/>
</dbReference>
<evidence type="ECO:0000256" key="2">
    <source>
        <dbReference type="ARBA" id="ARBA00004123"/>
    </source>
</evidence>
<sequence>MDRLQQIRFFMEDDDDDAMMLQILLAEDRRVVNVKLQEPPLELEINVEGWRRLGDPTFRSHFRMDRPTFEKLVVAVGEQIEKDEDHEISFKTPVDVSTMIGLWVLFNGDFFRSVSVKFNISKGVAHYHYTRLIKALHAVRGRYIAWPNAAERDNIQNRFFRRYGYPGVVGAIDGTHIYTTAPLYQKQRYVNRHHTYSLLAQAVCDDKMLYRDVYAGEPGSVGDMRSFNRSPLKSSLFLRPNMIREDDHLLGDAGFPLSEKLLTPYPHNSRDQNERDHNTVFPSCRTIVERSFALLKNRFPRLQYFRSKNLQIAVWHIMACFVLHNFILLRGNPLAADEEIIPWEGNNQALDDEAIQRSRELGSIKREYIMNLLQQRAH</sequence>
<keyword evidence="5" id="KW-0479">Metal-binding</keyword>
<dbReference type="GO" id="GO:0004518">
    <property type="term" value="F:nuclease activity"/>
    <property type="evidence" value="ECO:0007669"/>
    <property type="project" value="UniProtKB-KW"/>
</dbReference>
<evidence type="ECO:0000256" key="6">
    <source>
        <dbReference type="ARBA" id="ARBA00022801"/>
    </source>
</evidence>
<reference evidence="9" key="2">
    <citation type="journal article" date="2023" name="BMC Genomics">
        <title>Pest status, molecular evolution, and epigenetic factors derived from the genome assembly of Frankliniella fusca, a thysanopteran phytovirus vector.</title>
        <authorList>
            <person name="Catto M.A."/>
            <person name="Labadie P.E."/>
            <person name="Jacobson A.L."/>
            <person name="Kennedy G.G."/>
            <person name="Srinivasan R."/>
            <person name="Hunt B.G."/>
        </authorList>
    </citation>
    <scope>NUCLEOTIDE SEQUENCE</scope>
    <source>
        <strain evidence="9">PL_HMW_Pooled</strain>
    </source>
</reference>
<dbReference type="GO" id="GO:0005634">
    <property type="term" value="C:nucleus"/>
    <property type="evidence" value="ECO:0007669"/>
    <property type="project" value="UniProtKB-SubCell"/>
</dbReference>
<accession>A0AAE1HR62</accession>
<reference evidence="9" key="1">
    <citation type="submission" date="2021-07" db="EMBL/GenBank/DDBJ databases">
        <authorList>
            <person name="Catto M.A."/>
            <person name="Jacobson A."/>
            <person name="Kennedy G."/>
            <person name="Labadie P."/>
            <person name="Hunt B.G."/>
            <person name="Srinivasan R."/>
        </authorList>
    </citation>
    <scope>NUCLEOTIDE SEQUENCE</scope>
    <source>
        <strain evidence="9">PL_HMW_Pooled</strain>
        <tissue evidence="9">Head</tissue>
    </source>
</reference>
<evidence type="ECO:0000256" key="1">
    <source>
        <dbReference type="ARBA" id="ARBA00001968"/>
    </source>
</evidence>
<dbReference type="InterPro" id="IPR045249">
    <property type="entry name" value="HARBI1-like"/>
</dbReference>
<feature type="domain" description="DDE Tnp4" evidence="8">
    <location>
        <begin position="172"/>
        <end position="325"/>
    </location>
</feature>
<dbReference type="GO" id="GO:0016787">
    <property type="term" value="F:hydrolase activity"/>
    <property type="evidence" value="ECO:0007669"/>
    <property type="project" value="UniProtKB-KW"/>
</dbReference>
<dbReference type="EMBL" id="JAHWGI010001242">
    <property type="protein sequence ID" value="KAK3925937.1"/>
    <property type="molecule type" value="Genomic_DNA"/>
</dbReference>
<protein>
    <submittedName>
        <fullName evidence="9">Nuclease</fullName>
    </submittedName>
</protein>
<evidence type="ECO:0000256" key="5">
    <source>
        <dbReference type="ARBA" id="ARBA00022723"/>
    </source>
</evidence>
<keyword evidence="6" id="KW-0378">Hydrolase</keyword>
<proteinExistence type="inferred from homology"/>
<evidence type="ECO:0000313" key="10">
    <source>
        <dbReference type="Proteomes" id="UP001219518"/>
    </source>
</evidence>
<gene>
    <name evidence="9" type="ORF">KUF71_014186</name>
</gene>
<keyword evidence="10" id="KW-1185">Reference proteome</keyword>
<comment type="similarity">
    <text evidence="3">Belongs to the HARBI1 family.</text>
</comment>
<evidence type="ECO:0000259" key="8">
    <source>
        <dbReference type="Pfam" id="PF13359"/>
    </source>
</evidence>
<keyword evidence="7" id="KW-0539">Nucleus</keyword>
<dbReference type="InterPro" id="IPR027806">
    <property type="entry name" value="HARBI1_dom"/>
</dbReference>
<dbReference type="GO" id="GO:0046872">
    <property type="term" value="F:metal ion binding"/>
    <property type="evidence" value="ECO:0007669"/>
    <property type="project" value="UniProtKB-KW"/>
</dbReference>
<keyword evidence="4" id="KW-0540">Nuclease</keyword>
<evidence type="ECO:0000256" key="4">
    <source>
        <dbReference type="ARBA" id="ARBA00022722"/>
    </source>
</evidence>
<comment type="caution">
    <text evidence="9">The sequence shown here is derived from an EMBL/GenBank/DDBJ whole genome shotgun (WGS) entry which is preliminary data.</text>
</comment>
<name>A0AAE1HR62_9NEOP</name>
<dbReference type="AlphaFoldDB" id="A0AAE1HR62"/>
<evidence type="ECO:0000256" key="7">
    <source>
        <dbReference type="ARBA" id="ARBA00023242"/>
    </source>
</evidence>
<comment type="cofactor">
    <cofactor evidence="1">
        <name>a divalent metal cation</name>
        <dbReference type="ChEBI" id="CHEBI:60240"/>
    </cofactor>
</comment>